<dbReference type="KEGG" id="soh:D1869_06750"/>
<organism evidence="3 4">
    <name type="scientific">Sulfurisphaera ohwakuensis</name>
    <dbReference type="NCBI Taxonomy" id="69656"/>
    <lineage>
        <taxon>Archaea</taxon>
        <taxon>Thermoproteota</taxon>
        <taxon>Thermoprotei</taxon>
        <taxon>Sulfolobales</taxon>
        <taxon>Sulfolobaceae</taxon>
        <taxon>Sulfurisphaera</taxon>
    </lineage>
</organism>
<dbReference type="EMBL" id="CP045484">
    <property type="protein sequence ID" value="QGR16909.1"/>
    <property type="molecule type" value="Genomic_DNA"/>
</dbReference>
<sequence>MRMKFCPRCGTANLDIANYCKKCGTYLNNICPRCSYPNKPEANFCAKCGYSLKTRQLIPATQTIVQQPTRRVTTIQSRKEEKKKLIIISAIAIAIILILLIPLSNIKVHDEVIGVQPLTTYEIDNILGGNWVTLGPEYTSDAMQISSIMHFPLSQNITAYYQFFGFSDYNLVILYINFSSNKLAKAFYLNYTEKYHGVQTTLNTYPLTILQSTNIIAEITEFGPYIIYIEVYSLHGEPLNYTTIQIEKLINYMEIT</sequence>
<feature type="domain" description="DZANK-type" evidence="2">
    <location>
        <begin position="6"/>
        <end position="49"/>
    </location>
</feature>
<evidence type="ECO:0000256" key="1">
    <source>
        <dbReference type="SAM" id="Phobius"/>
    </source>
</evidence>
<dbReference type="AlphaFoldDB" id="A0A650CGL4"/>
<protein>
    <submittedName>
        <fullName evidence="3">Zinc-ribbon domain-containing protein</fullName>
    </submittedName>
</protein>
<dbReference type="InterPro" id="IPR025874">
    <property type="entry name" value="DZR"/>
</dbReference>
<feature type="transmembrane region" description="Helical" evidence="1">
    <location>
        <begin position="159"/>
        <end position="178"/>
    </location>
</feature>
<keyword evidence="1" id="KW-0812">Transmembrane</keyword>
<proteinExistence type="predicted"/>
<feature type="transmembrane region" description="Helical" evidence="1">
    <location>
        <begin position="85"/>
        <end position="103"/>
    </location>
</feature>
<keyword evidence="4" id="KW-1185">Reference proteome</keyword>
<name>A0A650CGL4_SULOH</name>
<accession>A0A650CGL4</accession>
<reference evidence="3 4" key="1">
    <citation type="submission" date="2019-10" db="EMBL/GenBank/DDBJ databases">
        <title>Genome Sequences from Six Type Strain Members of the Archaeal Family Sulfolobaceae: Acidianus ambivalens, Acidianus infernus, Metallosphaera prunae, Stygiolobus azoricus, Sulfolobus metallicus, and Sulfurisphaera ohwakuensis.</title>
        <authorList>
            <person name="Counts J.A."/>
            <person name="Kelly R.M."/>
        </authorList>
    </citation>
    <scope>NUCLEOTIDE SEQUENCE [LARGE SCALE GENOMIC DNA]</scope>
    <source>
        <strain evidence="3 4">TA-1</strain>
    </source>
</reference>
<evidence type="ECO:0000259" key="2">
    <source>
        <dbReference type="Pfam" id="PF12773"/>
    </source>
</evidence>
<gene>
    <name evidence="3" type="ORF">D1869_06750</name>
</gene>
<evidence type="ECO:0000313" key="4">
    <source>
        <dbReference type="Proteomes" id="UP000427373"/>
    </source>
</evidence>
<evidence type="ECO:0000313" key="3">
    <source>
        <dbReference type="EMBL" id="QGR16909.1"/>
    </source>
</evidence>
<keyword evidence="1" id="KW-0472">Membrane</keyword>
<keyword evidence="1" id="KW-1133">Transmembrane helix</keyword>
<dbReference type="Proteomes" id="UP000427373">
    <property type="component" value="Chromosome"/>
</dbReference>
<dbReference type="Pfam" id="PF12773">
    <property type="entry name" value="DZR"/>
    <property type="match status" value="1"/>
</dbReference>